<dbReference type="GeneID" id="89924860"/>
<dbReference type="RefSeq" id="XP_064660721.1">
    <property type="nucleotide sequence ID" value="XM_064800770.1"/>
</dbReference>
<dbReference type="EMBL" id="JAVRRT010000005">
    <property type="protein sequence ID" value="KAK5171877.1"/>
    <property type="molecule type" value="Genomic_DNA"/>
</dbReference>
<dbReference type="InterPro" id="IPR054508">
    <property type="entry name" value="PIR1-like_C"/>
</dbReference>
<gene>
    <name evidence="3" type="ORF">LTR77_003514</name>
</gene>
<dbReference type="AlphaFoldDB" id="A0AAV9PF73"/>
<reference evidence="3 4" key="1">
    <citation type="submission" date="2023-08" db="EMBL/GenBank/DDBJ databases">
        <title>Black Yeasts Isolated from many extreme environments.</title>
        <authorList>
            <person name="Coleine C."/>
            <person name="Stajich J.E."/>
            <person name="Selbmann L."/>
        </authorList>
    </citation>
    <scope>NUCLEOTIDE SEQUENCE [LARGE SCALE GENOMIC DNA]</scope>
    <source>
        <strain evidence="3 4">CCFEE 5935</strain>
    </source>
</reference>
<organism evidence="3 4">
    <name type="scientific">Saxophila tyrrhenica</name>
    <dbReference type="NCBI Taxonomy" id="1690608"/>
    <lineage>
        <taxon>Eukaryota</taxon>
        <taxon>Fungi</taxon>
        <taxon>Dikarya</taxon>
        <taxon>Ascomycota</taxon>
        <taxon>Pezizomycotina</taxon>
        <taxon>Dothideomycetes</taxon>
        <taxon>Dothideomycetidae</taxon>
        <taxon>Mycosphaerellales</taxon>
        <taxon>Extremaceae</taxon>
        <taxon>Saxophila</taxon>
    </lineage>
</organism>
<feature type="signal peptide" evidence="1">
    <location>
        <begin position="1"/>
        <end position="16"/>
    </location>
</feature>
<feature type="domain" description="Cell wall mannoprotein PIR1-like C-terminal" evidence="2">
    <location>
        <begin position="62"/>
        <end position="116"/>
    </location>
</feature>
<name>A0AAV9PF73_9PEZI</name>
<keyword evidence="4" id="KW-1185">Reference proteome</keyword>
<proteinExistence type="predicted"/>
<evidence type="ECO:0000256" key="1">
    <source>
        <dbReference type="SAM" id="SignalP"/>
    </source>
</evidence>
<accession>A0AAV9PF73</accession>
<evidence type="ECO:0000313" key="3">
    <source>
        <dbReference type="EMBL" id="KAK5171877.1"/>
    </source>
</evidence>
<dbReference type="PANTHER" id="PTHR39613">
    <property type="entry name" value="ANCHORED CELL WALL PROTEIN, PUTATIVE (AFU_ORTHOLOGUE AFUA_4G08960)-RELATED"/>
    <property type="match status" value="1"/>
</dbReference>
<protein>
    <recommendedName>
        <fullName evidence="2">Cell wall mannoprotein PIR1-like C-terminal domain-containing protein</fullName>
    </recommendedName>
</protein>
<evidence type="ECO:0000259" key="2">
    <source>
        <dbReference type="Pfam" id="PF22799"/>
    </source>
</evidence>
<comment type="caution">
    <text evidence="3">The sequence shown here is derived from an EMBL/GenBank/DDBJ whole genome shotgun (WGS) entry which is preliminary data.</text>
</comment>
<keyword evidence="1" id="KW-0732">Signal</keyword>
<sequence>MKSTLAALTLAVGTQALVSREAGCCFGITAYGGPGGVVGTLGDGQLRIGGQEPAAHVCINNGGLTDDQGRGCILTPPTTQLQCDAGAAPTLGFEISCNGTISHNGESTFFSCPTEDNGVSKSSPLS</sequence>
<dbReference type="Proteomes" id="UP001337655">
    <property type="component" value="Unassembled WGS sequence"/>
</dbReference>
<dbReference type="Pfam" id="PF22799">
    <property type="entry name" value="PIR1-like_C"/>
    <property type="match status" value="1"/>
</dbReference>
<dbReference type="PANTHER" id="PTHR39613:SF1">
    <property type="entry name" value="ANCHORED CELL WALL PROTEIN, PUTATIVE (AFU_ORTHOLOGUE AFUA_4G08960)-RELATED"/>
    <property type="match status" value="1"/>
</dbReference>
<feature type="chain" id="PRO_5043877688" description="Cell wall mannoprotein PIR1-like C-terminal domain-containing protein" evidence="1">
    <location>
        <begin position="17"/>
        <end position="126"/>
    </location>
</feature>
<evidence type="ECO:0000313" key="4">
    <source>
        <dbReference type="Proteomes" id="UP001337655"/>
    </source>
</evidence>